<dbReference type="InterPro" id="IPR050922">
    <property type="entry name" value="LytR/CpsA/Psr_CW_biosynth"/>
</dbReference>
<protein>
    <submittedName>
        <fullName evidence="5">Cell envelope-related function transcriptional attenuator common domain protein</fullName>
    </submittedName>
</protein>
<dbReference type="KEGG" id="ccu:Ccur_08290"/>
<reference evidence="5 6" key="1">
    <citation type="journal article" date="2009" name="Stand. Genomic Sci.">
        <title>Complete genome sequence of Cryptobacterium curtum type strain (12-3).</title>
        <authorList>
            <person name="Mavrommatis K."/>
            <person name="Pukall R."/>
            <person name="Rohde C."/>
            <person name="Chen F."/>
            <person name="Sims D."/>
            <person name="Brettin T."/>
            <person name="Kuske C."/>
            <person name="Detter J.C."/>
            <person name="Han C."/>
            <person name="Lapidus A."/>
            <person name="Copeland A."/>
            <person name="Glavina Del Rio T."/>
            <person name="Nolan M."/>
            <person name="Lucas S."/>
            <person name="Tice H."/>
            <person name="Cheng J.F."/>
            <person name="Bruce D."/>
            <person name="Goodwin L."/>
            <person name="Pitluck S."/>
            <person name="Ovchinnikova G."/>
            <person name="Pati A."/>
            <person name="Ivanova N."/>
            <person name="Chen A."/>
            <person name="Palaniappan K."/>
            <person name="Chain P."/>
            <person name="D'haeseleer P."/>
            <person name="Goker M."/>
            <person name="Bristow J."/>
            <person name="Eisen J.A."/>
            <person name="Markowitz V."/>
            <person name="Hugenholtz P."/>
            <person name="Rohde M."/>
            <person name="Klenk H.P."/>
            <person name="Kyrpides N.C."/>
        </authorList>
    </citation>
    <scope>NUCLEOTIDE SEQUENCE [LARGE SCALE GENOMIC DNA]</scope>
    <source>
        <strain evidence="6">ATCC 700683 / DSM 15641 / 12-3</strain>
    </source>
</reference>
<dbReference type="AlphaFoldDB" id="C7MNP1"/>
<name>C7MNP1_CRYCD</name>
<sequence length="443" mass="47093">MAFKKGNHAAPKHAATSQDTDRSGGFKPAVDIDSLSQTASVQQAGTKAYSRHANGKYQRPKRRRRRIVLTVLGCIFAVLLVGGGVVWAYLHHTVEVVDANLKEGLDENLQDSLVKTDLTNEPFYMLLLGTDESLQRQENLETGGTYRTDSIILARIDAKAKQVTMVSVPRDTKIELDGHGVQKINAAYAFGGSSLAVDTISSVAGVGISHFALVDMDGLKATVDALGGVEVDVPIEINDPDAGGHLDAGLQTLDGDQALILCRARHAYDSYGDGDGYRAADQRLVLQAIAKKMLASDPITLTNTITLLSEYVHTDLSVNDIIGLAQAMRGMDPSTSLWSATLPTEAVYEDKVWYNIILEKPWKAMMDRVNAGLSPTEETVIDEATGIAMSSAGDDAPSTEVDSGGSTVVDSSSSSGNTLSSSSPSSSSTSSGNTSSTRHSSNR</sequence>
<dbReference type="Gene3D" id="3.40.630.190">
    <property type="entry name" value="LCP protein"/>
    <property type="match status" value="1"/>
</dbReference>
<feature type="region of interest" description="Disordered" evidence="2">
    <location>
        <begin position="389"/>
        <end position="443"/>
    </location>
</feature>
<feature type="domain" description="Cell envelope-related transcriptional attenuator" evidence="4">
    <location>
        <begin position="147"/>
        <end position="294"/>
    </location>
</feature>
<feature type="region of interest" description="Disordered" evidence="2">
    <location>
        <begin position="1"/>
        <end position="27"/>
    </location>
</feature>
<accession>C7MNP1</accession>
<evidence type="ECO:0000256" key="1">
    <source>
        <dbReference type="ARBA" id="ARBA00006068"/>
    </source>
</evidence>
<dbReference type="NCBIfam" id="TIGR00350">
    <property type="entry name" value="lytR_cpsA_psr"/>
    <property type="match status" value="1"/>
</dbReference>
<gene>
    <name evidence="5" type="ordered locus">Ccur_08290</name>
</gene>
<evidence type="ECO:0000259" key="4">
    <source>
        <dbReference type="Pfam" id="PF03816"/>
    </source>
</evidence>
<organism evidence="5 6">
    <name type="scientific">Cryptobacterium curtum (strain ATCC 700683 / DSM 15641 / CCUG 43107 / 12-3)</name>
    <dbReference type="NCBI Taxonomy" id="469378"/>
    <lineage>
        <taxon>Bacteria</taxon>
        <taxon>Bacillati</taxon>
        <taxon>Actinomycetota</taxon>
        <taxon>Coriobacteriia</taxon>
        <taxon>Eggerthellales</taxon>
        <taxon>Eggerthellaceae</taxon>
        <taxon>Cryptobacterium</taxon>
    </lineage>
</organism>
<keyword evidence="6" id="KW-1185">Reference proteome</keyword>
<comment type="similarity">
    <text evidence="1">Belongs to the LytR/CpsA/Psr (LCP) family.</text>
</comment>
<evidence type="ECO:0000256" key="3">
    <source>
        <dbReference type="SAM" id="Phobius"/>
    </source>
</evidence>
<feature type="compositionally biased region" description="Basic residues" evidence="2">
    <location>
        <begin position="1"/>
        <end position="11"/>
    </location>
</feature>
<dbReference type="Pfam" id="PF03816">
    <property type="entry name" value="LytR_cpsA_psr"/>
    <property type="match status" value="1"/>
</dbReference>
<keyword evidence="3" id="KW-1133">Transmembrane helix</keyword>
<dbReference type="InterPro" id="IPR004474">
    <property type="entry name" value="LytR_CpsA_psr"/>
</dbReference>
<dbReference type="RefSeq" id="WP_012803218.1">
    <property type="nucleotide sequence ID" value="NC_013170.1"/>
</dbReference>
<keyword evidence="3" id="KW-0472">Membrane</keyword>
<keyword evidence="3" id="KW-0812">Transmembrane</keyword>
<evidence type="ECO:0000313" key="5">
    <source>
        <dbReference type="EMBL" id="ACU94531.1"/>
    </source>
</evidence>
<dbReference type="EMBL" id="CP001682">
    <property type="protein sequence ID" value="ACU94531.1"/>
    <property type="molecule type" value="Genomic_DNA"/>
</dbReference>
<dbReference type="eggNOG" id="COG1316">
    <property type="taxonomic scope" value="Bacteria"/>
</dbReference>
<dbReference type="PANTHER" id="PTHR33392:SF6">
    <property type="entry name" value="POLYISOPRENYL-TEICHOIC ACID--PEPTIDOGLYCAN TEICHOIC ACID TRANSFERASE TAGU"/>
    <property type="match status" value="1"/>
</dbReference>
<feature type="transmembrane region" description="Helical" evidence="3">
    <location>
        <begin position="67"/>
        <end position="90"/>
    </location>
</feature>
<dbReference type="STRING" id="469378.Ccur_08290"/>
<feature type="compositionally biased region" description="Low complexity" evidence="2">
    <location>
        <begin position="403"/>
        <end position="443"/>
    </location>
</feature>
<evidence type="ECO:0000313" key="6">
    <source>
        <dbReference type="Proteomes" id="UP000000954"/>
    </source>
</evidence>
<dbReference type="Proteomes" id="UP000000954">
    <property type="component" value="Chromosome"/>
</dbReference>
<evidence type="ECO:0000256" key="2">
    <source>
        <dbReference type="SAM" id="MobiDB-lite"/>
    </source>
</evidence>
<dbReference type="PANTHER" id="PTHR33392">
    <property type="entry name" value="POLYISOPRENYL-TEICHOIC ACID--PEPTIDOGLYCAN TEICHOIC ACID TRANSFERASE TAGU"/>
    <property type="match status" value="1"/>
</dbReference>
<proteinExistence type="inferred from homology"/>
<dbReference type="HOGENOM" id="CLU_016455_3_0_11"/>